<organism evidence="1 2">
    <name type="scientific">Rhizophagus irregularis</name>
    <dbReference type="NCBI Taxonomy" id="588596"/>
    <lineage>
        <taxon>Eukaryota</taxon>
        <taxon>Fungi</taxon>
        <taxon>Fungi incertae sedis</taxon>
        <taxon>Mucoromycota</taxon>
        <taxon>Glomeromycotina</taxon>
        <taxon>Glomeromycetes</taxon>
        <taxon>Glomerales</taxon>
        <taxon>Glomeraceae</taxon>
        <taxon>Rhizophagus</taxon>
    </lineage>
</organism>
<dbReference type="VEuPathDB" id="FungiDB:RhiirA1_422117"/>
<name>A0A2I1E1Q3_9GLOM</name>
<dbReference type="AlphaFoldDB" id="A0A2I1E1Q3"/>
<dbReference type="VEuPathDB" id="FungiDB:FUN_012875"/>
<sequence length="132" mass="14608">MSQLRVLIISAIIAILAFAALSSSYVIKRDIADIRKQNAKDAQALQDKFETFTEDTECEPDQIACIKGDFAKCATVATEDGKLVNKYQIQKCNTGLTCFALPLVTKPGTSLVCTTKEDRDARFDQAEKNLKR</sequence>
<evidence type="ECO:0000313" key="1">
    <source>
        <dbReference type="EMBL" id="CAB5380653.1"/>
    </source>
</evidence>
<proteinExistence type="predicted"/>
<evidence type="ECO:0000313" key="2">
    <source>
        <dbReference type="Proteomes" id="UP000684084"/>
    </source>
</evidence>
<accession>A0A2I1E1Q3</accession>
<dbReference type="EMBL" id="CAGKOT010000043">
    <property type="protein sequence ID" value="CAB5380653.1"/>
    <property type="molecule type" value="Genomic_DNA"/>
</dbReference>
<dbReference type="Proteomes" id="UP000684084">
    <property type="component" value="Unassembled WGS sequence"/>
</dbReference>
<protein>
    <submittedName>
        <fullName evidence="1">Uncharacterized protein</fullName>
    </submittedName>
</protein>
<dbReference type="VEuPathDB" id="FungiDB:RhiirFUN_014277"/>
<reference evidence="1" key="1">
    <citation type="submission" date="2020-05" db="EMBL/GenBank/DDBJ databases">
        <authorList>
            <person name="Rincon C."/>
            <person name="Sanders R I."/>
            <person name="Robbins C."/>
            <person name="Chaturvedi A."/>
        </authorList>
    </citation>
    <scope>NUCLEOTIDE SEQUENCE</scope>
    <source>
        <strain evidence="1">CHB12</strain>
    </source>
</reference>
<dbReference type="OrthoDB" id="2362516at2759"/>
<gene>
    <name evidence="1" type="ORF">CHRIB12_LOCUS17166</name>
</gene>
<comment type="caution">
    <text evidence="1">The sequence shown here is derived from an EMBL/GenBank/DDBJ whole genome shotgun (WGS) entry which is preliminary data.</text>
</comment>